<keyword evidence="5 7" id="KW-0808">Transferase</keyword>
<evidence type="ECO:0000259" key="8">
    <source>
        <dbReference type="Pfam" id="PF00534"/>
    </source>
</evidence>
<evidence type="ECO:0000256" key="3">
    <source>
        <dbReference type="ARBA" id="ARBA00010281"/>
    </source>
</evidence>
<evidence type="ECO:0000313" key="11">
    <source>
        <dbReference type="Proteomes" id="UP001148125"/>
    </source>
</evidence>
<dbReference type="Proteomes" id="UP001148125">
    <property type="component" value="Unassembled WGS sequence"/>
</dbReference>
<dbReference type="InterPro" id="IPR011835">
    <property type="entry name" value="GS/SS"/>
</dbReference>
<feature type="domain" description="Glycosyl transferase family 1" evidence="8">
    <location>
        <begin position="285"/>
        <end position="444"/>
    </location>
</feature>
<gene>
    <name evidence="7 10" type="primary">glgA</name>
    <name evidence="10" type="ORF">N7Z68_16190</name>
</gene>
<dbReference type="PANTHER" id="PTHR45825:SF11">
    <property type="entry name" value="ALPHA AMYLASE DOMAIN-CONTAINING PROTEIN"/>
    <property type="match status" value="1"/>
</dbReference>
<dbReference type="Gene3D" id="3.40.50.2000">
    <property type="entry name" value="Glycogen Phosphorylase B"/>
    <property type="match status" value="2"/>
</dbReference>
<keyword evidence="6 7" id="KW-0320">Glycogen biosynthesis</keyword>
<dbReference type="CDD" id="cd03791">
    <property type="entry name" value="GT5_Glycogen_synthase_DULL1-like"/>
    <property type="match status" value="1"/>
</dbReference>
<evidence type="ECO:0000256" key="4">
    <source>
        <dbReference type="ARBA" id="ARBA00022676"/>
    </source>
</evidence>
<proteinExistence type="inferred from homology"/>
<organism evidence="10 11">
    <name type="scientific">Alkalihalobacterium chitinilyticum</name>
    <dbReference type="NCBI Taxonomy" id="2980103"/>
    <lineage>
        <taxon>Bacteria</taxon>
        <taxon>Bacillati</taxon>
        <taxon>Bacillota</taxon>
        <taxon>Bacilli</taxon>
        <taxon>Bacillales</taxon>
        <taxon>Bacillaceae</taxon>
        <taxon>Alkalihalobacterium</taxon>
    </lineage>
</organism>
<dbReference type="Pfam" id="PF08323">
    <property type="entry name" value="Glyco_transf_5"/>
    <property type="match status" value="1"/>
</dbReference>
<evidence type="ECO:0000256" key="2">
    <source>
        <dbReference type="ARBA" id="ARBA00002764"/>
    </source>
</evidence>
<comment type="caution">
    <text evidence="10">The sequence shown here is derived from an EMBL/GenBank/DDBJ whole genome shotgun (WGS) entry which is preliminary data.</text>
</comment>
<dbReference type="Pfam" id="PF00534">
    <property type="entry name" value="Glycos_transf_1"/>
    <property type="match status" value="1"/>
</dbReference>
<dbReference type="EC" id="2.4.1.21" evidence="7"/>
<evidence type="ECO:0000259" key="9">
    <source>
        <dbReference type="Pfam" id="PF08323"/>
    </source>
</evidence>
<dbReference type="NCBIfam" id="TIGR02095">
    <property type="entry name" value="glgA"/>
    <property type="match status" value="1"/>
</dbReference>
<accession>A0ABT5VIA7</accession>
<dbReference type="RefSeq" id="WP_275119511.1">
    <property type="nucleotide sequence ID" value="NZ_JAOTPO010000012.1"/>
</dbReference>
<feature type="binding site" evidence="7">
    <location>
        <position position="15"/>
    </location>
    <ligand>
        <name>ADP-alpha-D-glucose</name>
        <dbReference type="ChEBI" id="CHEBI:57498"/>
    </ligand>
</feature>
<dbReference type="GO" id="GO:0009011">
    <property type="term" value="F:alpha-1,4-glucan glucosyltransferase (ADP-glucose donor) activity"/>
    <property type="evidence" value="ECO:0007669"/>
    <property type="project" value="UniProtKB-EC"/>
</dbReference>
<sequence>MNVLFIASECTPFIKTGGLADVIGSLPSSLKKTGVNVSIMLPNYSDIPEEYRDEMKLIKTLTVHVGWRKQYCGLLQFIHNGITYYFIDNEYYFKRKGLYGHFDDGERFAFFNHAVIDSLPYLEDKPDVLHCHDWQTGLIPAYIKTMYTYQPFYRELKTVFTIHNLMYQGIYPATIFHDLLNFSDEHYFGLEYNGCINFMKAALFHSDVLTTVSETYSKEIQYPYFGENLEGMLIHRKDDLHGIVNGVDYEEYNPETDPYIYKNYSHSPIEKMVNKRLLQEELGLPKVEDVPMIAIVSRFVEQKGFPLIRHVLEELLSLDIQLVILGTGDPEFEHAFKDAANRFPEKVSTSVTFSEPLARKIYAASDLFLMPSRFEPCGIGQLIALRYESVPIVRETGGLKDTIEPYDEFSSNGNGFSFTNYNAHDMLYTIKRSLRFYKDKEHWTKILENVYQSNYSWEQSAKRYTDLYIKTLKV</sequence>
<dbReference type="InterPro" id="IPR013534">
    <property type="entry name" value="Starch_synth_cat_dom"/>
</dbReference>
<feature type="domain" description="Starch synthase catalytic" evidence="9">
    <location>
        <begin position="2"/>
        <end position="234"/>
    </location>
</feature>
<dbReference type="HAMAP" id="MF_00484">
    <property type="entry name" value="Glycogen_synth"/>
    <property type="match status" value="1"/>
</dbReference>
<evidence type="ECO:0000256" key="6">
    <source>
        <dbReference type="ARBA" id="ARBA00023056"/>
    </source>
</evidence>
<comment type="function">
    <text evidence="2 7">Synthesizes alpha-1,4-glucan chains using ADP-glucose.</text>
</comment>
<comment type="pathway">
    <text evidence="7">Glycan biosynthesis; glycogen biosynthesis.</text>
</comment>
<dbReference type="InterPro" id="IPR001296">
    <property type="entry name" value="Glyco_trans_1"/>
</dbReference>
<dbReference type="SUPFAM" id="SSF53756">
    <property type="entry name" value="UDP-Glycosyltransferase/glycogen phosphorylase"/>
    <property type="match status" value="1"/>
</dbReference>
<evidence type="ECO:0000256" key="7">
    <source>
        <dbReference type="HAMAP-Rule" id="MF_00484"/>
    </source>
</evidence>
<reference evidence="10" key="1">
    <citation type="submission" date="2024-05" db="EMBL/GenBank/DDBJ databases">
        <title>Alkalihalobacillus sp. strain MEB203 novel alkaliphilic bacterium from Lonar Lake, India.</title>
        <authorList>
            <person name="Joshi A."/>
            <person name="Thite S."/>
            <person name="Mengade P."/>
        </authorList>
    </citation>
    <scope>NUCLEOTIDE SEQUENCE</scope>
    <source>
        <strain evidence="10">MEB 203</strain>
    </source>
</reference>
<evidence type="ECO:0000256" key="1">
    <source>
        <dbReference type="ARBA" id="ARBA00001478"/>
    </source>
</evidence>
<keyword evidence="11" id="KW-1185">Reference proteome</keyword>
<name>A0ABT5VIA7_9BACI</name>
<dbReference type="NCBIfam" id="NF001898">
    <property type="entry name" value="PRK00654.1-1"/>
    <property type="match status" value="1"/>
</dbReference>
<evidence type="ECO:0000313" key="10">
    <source>
        <dbReference type="EMBL" id="MDE5414901.1"/>
    </source>
</evidence>
<protein>
    <recommendedName>
        <fullName evidence="7">Glycogen synthase</fullName>
        <ecNumber evidence="7">2.4.1.21</ecNumber>
    </recommendedName>
    <alternativeName>
        <fullName evidence="7">Starch [bacterial glycogen] synthase</fullName>
    </alternativeName>
</protein>
<evidence type="ECO:0000256" key="5">
    <source>
        <dbReference type="ARBA" id="ARBA00022679"/>
    </source>
</evidence>
<comment type="similarity">
    <text evidence="3 7">Belongs to the glycosyltransferase 1 family. Bacterial/plant glycogen synthase subfamily.</text>
</comment>
<comment type="catalytic activity">
    <reaction evidence="1 7">
        <text>[(1-&gt;4)-alpha-D-glucosyl](n) + ADP-alpha-D-glucose = [(1-&gt;4)-alpha-D-glucosyl](n+1) + ADP + H(+)</text>
        <dbReference type="Rhea" id="RHEA:18189"/>
        <dbReference type="Rhea" id="RHEA-COMP:9584"/>
        <dbReference type="Rhea" id="RHEA-COMP:9587"/>
        <dbReference type="ChEBI" id="CHEBI:15378"/>
        <dbReference type="ChEBI" id="CHEBI:15444"/>
        <dbReference type="ChEBI" id="CHEBI:57498"/>
        <dbReference type="ChEBI" id="CHEBI:456216"/>
        <dbReference type="EC" id="2.4.1.21"/>
    </reaction>
</comment>
<dbReference type="EMBL" id="JAOTPO010000012">
    <property type="protein sequence ID" value="MDE5414901.1"/>
    <property type="molecule type" value="Genomic_DNA"/>
</dbReference>
<keyword evidence="4 7" id="KW-0328">Glycosyltransferase</keyword>
<dbReference type="PANTHER" id="PTHR45825">
    <property type="entry name" value="GRANULE-BOUND STARCH SYNTHASE 1, CHLOROPLASTIC/AMYLOPLASTIC"/>
    <property type="match status" value="1"/>
</dbReference>